<sequence length="312" mass="35406">MPRVLQINLQHSRAASAAFCQFFLQEGFDLALIQEPWLHQGRVAGLNETKGKLIYCTSLRNVRTCILLRRGLDFLTLNEFCSRDLTVGTLTWKNGGIVQSTIVGSVYLPYDARELPPSRDLELLVEEAQARRQQLLLGCDANAHHSAGWGSTNTNPRGEALLQFLLSRDLFICNKGNRPTFATRIRQEVIDITICTQGILGMVDKWHVSEEASLSDHRYILFNLQDEAAEVLYRNPRRTDWLGYKSDLQSQLGSVGGRVRCFTDIDQIASDLQNAIINSFHDNCPLRWGKSRTNTKWWTADLGRKRANVMKL</sequence>
<dbReference type="Gene3D" id="3.60.10.10">
    <property type="entry name" value="Endonuclease/exonuclease/phosphatase"/>
    <property type="match status" value="1"/>
</dbReference>
<evidence type="ECO:0000259" key="1">
    <source>
        <dbReference type="Pfam" id="PF14529"/>
    </source>
</evidence>
<protein>
    <recommendedName>
        <fullName evidence="1">Endonuclease/exonuclease/phosphatase domain-containing protein</fullName>
    </recommendedName>
</protein>
<dbReference type="AlphaFoldDB" id="A0A1B6HQZ5"/>
<dbReference type="CDD" id="cd09077">
    <property type="entry name" value="R1-I-EN"/>
    <property type="match status" value="1"/>
</dbReference>
<dbReference type="SUPFAM" id="SSF56219">
    <property type="entry name" value="DNase I-like"/>
    <property type="match status" value="1"/>
</dbReference>
<gene>
    <name evidence="2" type="ORF">g.53323</name>
</gene>
<feature type="non-terminal residue" evidence="2">
    <location>
        <position position="312"/>
    </location>
</feature>
<evidence type="ECO:0000313" key="2">
    <source>
        <dbReference type="EMBL" id="JAS77102.1"/>
    </source>
</evidence>
<name>A0A1B6HQZ5_9HEMI</name>
<proteinExistence type="predicted"/>
<dbReference type="PANTHER" id="PTHR33273">
    <property type="entry name" value="DOMAIN-CONTAINING PROTEIN, PUTATIVE-RELATED"/>
    <property type="match status" value="1"/>
</dbReference>
<feature type="domain" description="Endonuclease/exonuclease/phosphatase" evidence="1">
    <location>
        <begin position="103"/>
        <end position="220"/>
    </location>
</feature>
<dbReference type="EMBL" id="GECU01030604">
    <property type="protein sequence ID" value="JAS77102.1"/>
    <property type="molecule type" value="Transcribed_RNA"/>
</dbReference>
<dbReference type="Pfam" id="PF14529">
    <property type="entry name" value="Exo_endo_phos_2"/>
    <property type="match status" value="1"/>
</dbReference>
<accession>A0A1B6HQZ5</accession>
<organism evidence="2">
    <name type="scientific">Homalodisca liturata</name>
    <dbReference type="NCBI Taxonomy" id="320908"/>
    <lineage>
        <taxon>Eukaryota</taxon>
        <taxon>Metazoa</taxon>
        <taxon>Ecdysozoa</taxon>
        <taxon>Arthropoda</taxon>
        <taxon>Hexapoda</taxon>
        <taxon>Insecta</taxon>
        <taxon>Pterygota</taxon>
        <taxon>Neoptera</taxon>
        <taxon>Paraneoptera</taxon>
        <taxon>Hemiptera</taxon>
        <taxon>Auchenorrhyncha</taxon>
        <taxon>Membracoidea</taxon>
        <taxon>Cicadellidae</taxon>
        <taxon>Cicadellinae</taxon>
        <taxon>Proconiini</taxon>
        <taxon>Homalodisca</taxon>
    </lineage>
</organism>
<dbReference type="PANTHER" id="PTHR33273:SF4">
    <property type="entry name" value="ENDONUCLEASE_EXONUCLEASE_PHOSPHATASE DOMAIN-CONTAINING PROTEIN"/>
    <property type="match status" value="1"/>
</dbReference>
<dbReference type="InterPro" id="IPR036691">
    <property type="entry name" value="Endo/exonu/phosph_ase_sf"/>
</dbReference>
<reference evidence="2" key="1">
    <citation type="submission" date="2015-11" db="EMBL/GenBank/DDBJ databases">
        <title>De novo transcriptome assembly of four potential Pierce s Disease insect vectors from Arizona vineyards.</title>
        <authorList>
            <person name="Tassone E.E."/>
        </authorList>
    </citation>
    <scope>NUCLEOTIDE SEQUENCE</scope>
</reference>
<dbReference type="GO" id="GO:0003824">
    <property type="term" value="F:catalytic activity"/>
    <property type="evidence" value="ECO:0007669"/>
    <property type="project" value="InterPro"/>
</dbReference>
<dbReference type="InterPro" id="IPR005135">
    <property type="entry name" value="Endo/exonuclease/phosphatase"/>
</dbReference>